<keyword evidence="1" id="KW-0328">Glycosyltransferase</keyword>
<evidence type="ECO:0000313" key="1">
    <source>
        <dbReference type="EMBL" id="MDN0048105.1"/>
    </source>
</evidence>
<proteinExistence type="predicted"/>
<dbReference type="RefSeq" id="WP_301638926.1">
    <property type="nucleotide sequence ID" value="NZ_JAUEII010000002.1"/>
</dbReference>
<gene>
    <name evidence="1" type="ORF">QVO10_01670</name>
</gene>
<name>A0ABT7X226_9BACE</name>
<dbReference type="SUPFAM" id="SSF53271">
    <property type="entry name" value="PRTase-like"/>
    <property type="match status" value="1"/>
</dbReference>
<keyword evidence="2" id="KW-1185">Reference proteome</keyword>
<dbReference type="CDD" id="cd06223">
    <property type="entry name" value="PRTases_typeI"/>
    <property type="match status" value="1"/>
</dbReference>
<dbReference type="GO" id="GO:0016757">
    <property type="term" value="F:glycosyltransferase activity"/>
    <property type="evidence" value="ECO:0007669"/>
    <property type="project" value="UniProtKB-KW"/>
</dbReference>
<organism evidence="1 2">
    <name type="scientific">Bacteroides gallinaceum</name>
    <dbReference type="NCBI Taxonomy" id="1462571"/>
    <lineage>
        <taxon>Bacteria</taxon>
        <taxon>Pseudomonadati</taxon>
        <taxon>Bacteroidota</taxon>
        <taxon>Bacteroidia</taxon>
        <taxon>Bacteroidales</taxon>
        <taxon>Bacteroidaceae</taxon>
        <taxon>Bacteroides</taxon>
    </lineage>
</organism>
<dbReference type="Proteomes" id="UP001167871">
    <property type="component" value="Unassembled WGS sequence"/>
</dbReference>
<comment type="caution">
    <text evidence="1">The sequence shown here is derived from an EMBL/GenBank/DDBJ whole genome shotgun (WGS) entry which is preliminary data.</text>
</comment>
<sequence length="353" mass="41413">MERFIIIVLLILILALTRYWRRKLGEAYCAAAKYAPTLELRREFSRKAVLAGKKEARRIFPITVARFAADHQPLKVFKRKKIPCVFTDYYFPSRCNPYLSEEQKQFCQSVLDFKDGKYDGIRFLVAGIEKLKPKPGTVVMFMPCSTQRKYWKRFKTMADYLHDEYPELVCGISYVRYTGDRESLHLQKSRENVELEKNYFFKEDLTDKEVIVVDDILTTGKSLQDFRKEVEADGGKVVGAIFAAETFKMPNAFWCYLYALSWSEDDAEKFAPMATDTTMGYPYQRRKWGIYDEEPEDIDWMPDRTIMHGNTMINLWYGKRKGKYVVVKKEVLPLDPESDEPCSDDLSEFDIRI</sequence>
<accession>A0ABT7X226</accession>
<reference evidence="1" key="2">
    <citation type="submission" date="2024-05" db="EMBL/GenBank/DDBJ databases">
        <title>Identification and characterization of horizontal gene transfer across gut microbiota members of farm animals based on homology search.</title>
        <authorList>
            <person name="Schwarzerova J."/>
            <person name="Nykrynova M."/>
            <person name="Jureckova K."/>
            <person name="Cejkova D."/>
            <person name="Rychlik I."/>
        </authorList>
    </citation>
    <scope>NUCLEOTIDE SEQUENCE</scope>
    <source>
        <strain evidence="1">84_SSukc20</strain>
    </source>
</reference>
<protein>
    <submittedName>
        <fullName evidence="1">Phosphoribosyltransferase</fullName>
    </submittedName>
</protein>
<dbReference type="EMBL" id="JAUEII010000002">
    <property type="protein sequence ID" value="MDN0048105.1"/>
    <property type="molecule type" value="Genomic_DNA"/>
</dbReference>
<dbReference type="InterPro" id="IPR000836">
    <property type="entry name" value="PRTase_dom"/>
</dbReference>
<dbReference type="Gene3D" id="3.40.50.2020">
    <property type="match status" value="1"/>
</dbReference>
<keyword evidence="1" id="KW-0808">Transferase</keyword>
<reference evidence="1" key="1">
    <citation type="submission" date="2023-06" db="EMBL/GenBank/DDBJ databases">
        <authorList>
            <person name="Zeman M."/>
            <person name="Kubasova T."/>
            <person name="Jahodarova E."/>
            <person name="Nykrynova M."/>
            <person name="Rychlik I."/>
        </authorList>
    </citation>
    <scope>NUCLEOTIDE SEQUENCE</scope>
    <source>
        <strain evidence="1">84_SSukc20</strain>
    </source>
</reference>
<dbReference type="InterPro" id="IPR029057">
    <property type="entry name" value="PRTase-like"/>
</dbReference>
<evidence type="ECO:0000313" key="2">
    <source>
        <dbReference type="Proteomes" id="UP001167871"/>
    </source>
</evidence>